<dbReference type="Pfam" id="PF21547">
    <property type="entry name" value="TTI1"/>
    <property type="match status" value="1"/>
</dbReference>
<dbReference type="InterPro" id="IPR016024">
    <property type="entry name" value="ARM-type_fold"/>
</dbReference>
<feature type="region of interest" description="Disordered" evidence="1">
    <location>
        <begin position="1120"/>
        <end position="1161"/>
    </location>
</feature>
<dbReference type="OrthoDB" id="49511at2759"/>
<dbReference type="InterPro" id="IPR057567">
    <property type="entry name" value="TPR_TTI1_C"/>
</dbReference>
<dbReference type="Pfam" id="PF24181">
    <property type="entry name" value="TPR_TTI1_C"/>
    <property type="match status" value="2"/>
</dbReference>
<evidence type="ECO:0000313" key="4">
    <source>
        <dbReference type="Proteomes" id="UP000054845"/>
    </source>
</evidence>
<sequence>MLHTFPTASLRLHQLKPVCVELLSNCPSSASGKVQPGSHPRIRQLLHRLDLLLQGYTTLAQPQPSSEALDSHSIASTSHLRIISHPPLRHPLSLSLINYIFYPLAQLFKSDADGKSGALPDTIRQQLFRCLALLAHDWWSAFTPAQVADGLGKANESWKVWHQLLILGVVALVGSPAVPHQGTTQASQETQTAIIDFLLALLAPRIEDEGAVDDGHNGDGPRARASSHVHSSTSPLASRSDSGYQRYPCEAHVNHAITQGSSKGALAHALSGALDIASGASGSRLLTTSTRTRAVSLARIILVVWLTGVRLDKRGRLQHLSRDAARGTGVEIARLAQRATTFLPGYVSSMTRTAVGQVRNTSQSASTALGDITKTPGALVAAALDASKDALLVTVADHLGLLAECSPLPDYAGDAGDRARFTDLVSMVEAVQLDERSLGVPLDITKERSGNAKGATVGSDEVLASIQTTLERVGAALAAMTGVVKHQHASAQLAAVHMASELLTHAGKTLDLSTHFATMSTDHSSTSRMLFVWLLDINASRLSATIVVETARNALSALITNEQVSSSRLANWAQIELAESLRRLPRAILTHDDENTTLLAGRLAALVRCLSGDHHLGPQFVTLFTSMSVMERLTSQLLPALVLGSVDEAAERASYITLRHVDKLTTYALLDMLIDVGKGLAQVSRHSGSVATKQKIKDSFQLVVHFLTLGQARRTSLGVASDGASHDRRLSASALLLASQLMAGIAQALGDETTRAATGRDGKRARKAAHRLARDATNAVIDMWEADQDQLLIADQYHDGLTGHQYGGLDGSADQLSTTAISGVEIEHRKGLPHGHQMPTELEKAGAVLDLSFVESAHLAKNESAPSRHAALAAAMDDAAMQLQCGDVLLFSIVGSCSDLLGISFRPLLLHTLYPLICGLASSSGAVAQAASRTLQRVAKACAYPDMQSLVLQHADYILGAASHRLVAGLGPELQAVTAITKRMQIEIAGEDAKKSALTHELVRAHYGNKVLLPAHQTLTPLNSAQTAPLVLIEVLRLLGSDALPLVEDAVDEVLDALDRFHGYDELCNGLLGLLDRMLEVMAIEKANTSTKQRAPSNLSTLPSLASELASFDKWYRGRKSPHDHDNVEPPLVSEPGAGLEHSAEAKRMGPDDNPDAPSRTQAVTSNILAKCVPFLSHSSPLLRVTVLRLLRRGVSILAPQERHAEILAVINPAWPVLLTRLGSPVTLQTSARRNASGEQLLDRFTERDPTVWVESAKLMEECATHLPDFLGRKIVEEVWPRLDALLEVCATLQTLESRRLAQRGPVSFSLASPLGAQASSPPHAPRLQTLPALSSKSVQLFPEFSTVGRLLQSVASTMAALAKHMNVRMTDATAWTILNQPQLLCALDRRQPKAISESAKKLLEAMELRDADLVWAVWWKSQANGHLEVATIFHDVMSRSAAEA</sequence>
<dbReference type="PANTHER" id="PTHR18460">
    <property type="entry name" value="TEL2 INTERACTING PROTEIN 1 TTI1 FAMILY MEMBER"/>
    <property type="match status" value="1"/>
</dbReference>
<feature type="compositionally biased region" description="Polar residues" evidence="1">
    <location>
        <begin position="228"/>
        <end position="241"/>
    </location>
</feature>
<dbReference type="STRING" id="401625.A0A0P1B7S5"/>
<dbReference type="GO" id="GO:0005737">
    <property type="term" value="C:cytoplasm"/>
    <property type="evidence" value="ECO:0007669"/>
    <property type="project" value="TreeGrafter"/>
</dbReference>
<feature type="compositionally biased region" description="Basic and acidic residues" evidence="1">
    <location>
        <begin position="1142"/>
        <end position="1151"/>
    </location>
</feature>
<accession>A0A0P1B7S5</accession>
<feature type="compositionally biased region" description="Basic and acidic residues" evidence="1">
    <location>
        <begin position="210"/>
        <end position="222"/>
    </location>
</feature>
<proteinExistence type="predicted"/>
<keyword evidence="4" id="KW-1185">Reference proteome</keyword>
<dbReference type="InterPro" id="IPR052587">
    <property type="entry name" value="TELO2-interacting_protein_1"/>
</dbReference>
<reference evidence="3 4" key="1">
    <citation type="submission" date="2014-09" db="EMBL/GenBank/DDBJ databases">
        <authorList>
            <person name="Magalhaes I.L.F."/>
            <person name="Oliveira U."/>
            <person name="Santos F.R."/>
            <person name="Vidigal T.H.D.A."/>
            <person name="Brescovit A.D."/>
            <person name="Santos A.J."/>
        </authorList>
    </citation>
    <scope>NUCLEOTIDE SEQUENCE [LARGE SCALE GENOMIC DNA]</scope>
</reference>
<feature type="region of interest" description="Disordered" evidence="1">
    <location>
        <begin position="210"/>
        <end position="241"/>
    </location>
</feature>
<protein>
    <submittedName>
        <fullName evidence="3">Uncharacterized conserved protein</fullName>
    </submittedName>
</protein>
<evidence type="ECO:0000256" key="1">
    <source>
        <dbReference type="SAM" id="MobiDB-lite"/>
    </source>
</evidence>
<feature type="domain" description="TTI1 C-terminal TPR" evidence="2">
    <location>
        <begin position="1241"/>
        <end position="1293"/>
    </location>
</feature>
<organism evidence="3 4">
    <name type="scientific">Ceraceosorus bombacis</name>
    <dbReference type="NCBI Taxonomy" id="401625"/>
    <lineage>
        <taxon>Eukaryota</taxon>
        <taxon>Fungi</taxon>
        <taxon>Dikarya</taxon>
        <taxon>Basidiomycota</taxon>
        <taxon>Ustilaginomycotina</taxon>
        <taxon>Exobasidiomycetes</taxon>
        <taxon>Ceraceosorales</taxon>
        <taxon>Ceraceosoraceae</taxon>
        <taxon>Ceraceosorus</taxon>
    </lineage>
</organism>
<dbReference type="EMBL" id="CCYA01000089">
    <property type="protein sequence ID" value="CEH11969.1"/>
    <property type="molecule type" value="Genomic_DNA"/>
</dbReference>
<dbReference type="SUPFAM" id="SSF48371">
    <property type="entry name" value="ARM repeat"/>
    <property type="match status" value="2"/>
</dbReference>
<evidence type="ECO:0000259" key="2">
    <source>
        <dbReference type="Pfam" id="PF24181"/>
    </source>
</evidence>
<dbReference type="InterPro" id="IPR049362">
    <property type="entry name" value="TTI1_rpt"/>
</dbReference>
<evidence type="ECO:0000313" key="3">
    <source>
        <dbReference type="EMBL" id="CEH11969.1"/>
    </source>
</evidence>
<dbReference type="PANTHER" id="PTHR18460:SF3">
    <property type="entry name" value="TELO2-INTERACTING PROTEIN 1 HOMOLOG"/>
    <property type="match status" value="1"/>
</dbReference>
<feature type="domain" description="TTI1 C-terminal TPR" evidence="2">
    <location>
        <begin position="1086"/>
        <end position="1224"/>
    </location>
</feature>
<dbReference type="Proteomes" id="UP000054845">
    <property type="component" value="Unassembled WGS sequence"/>
</dbReference>
<name>A0A0P1B7S5_9BASI</name>